<comment type="caution">
    <text evidence="1">The sequence shown here is derived from an EMBL/GenBank/DDBJ whole genome shotgun (WGS) entry which is preliminary data.</text>
</comment>
<name>A0ABR7JAG0_9FLAO</name>
<proteinExistence type="predicted"/>
<evidence type="ECO:0000313" key="2">
    <source>
        <dbReference type="Proteomes" id="UP000629963"/>
    </source>
</evidence>
<dbReference type="EMBL" id="JACRUJ010000005">
    <property type="protein sequence ID" value="MBC5842432.1"/>
    <property type="molecule type" value="Genomic_DNA"/>
</dbReference>
<organism evidence="1 2">
    <name type="scientific">Flavobacterium kayseriense</name>
    <dbReference type="NCBI Taxonomy" id="2764714"/>
    <lineage>
        <taxon>Bacteria</taxon>
        <taxon>Pseudomonadati</taxon>
        <taxon>Bacteroidota</taxon>
        <taxon>Flavobacteriia</taxon>
        <taxon>Flavobacteriales</taxon>
        <taxon>Flavobacteriaceae</taxon>
        <taxon>Flavobacterium</taxon>
    </lineage>
</organism>
<protein>
    <submittedName>
        <fullName evidence="1">Uncharacterized protein</fullName>
    </submittedName>
</protein>
<accession>A0ABR7JAG0</accession>
<dbReference type="RefSeq" id="WP_187010930.1">
    <property type="nucleotide sequence ID" value="NZ_JACRUI010000005.1"/>
</dbReference>
<gene>
    <name evidence="1" type="ORF">H8R23_13525</name>
</gene>
<dbReference type="Proteomes" id="UP000629963">
    <property type="component" value="Unassembled WGS sequence"/>
</dbReference>
<reference evidence="1 2" key="1">
    <citation type="submission" date="2020-08" db="EMBL/GenBank/DDBJ databases">
        <title>Description of novel Flavobacterium F-380 isolate.</title>
        <authorList>
            <person name="Saticioglu I.B."/>
            <person name="Duman M."/>
            <person name="Altun S."/>
        </authorList>
    </citation>
    <scope>NUCLEOTIDE SEQUENCE [LARGE SCALE GENOMIC DNA]</scope>
    <source>
        <strain evidence="1 2">F-380</strain>
    </source>
</reference>
<sequence length="212" mass="24321">MKKTLQFIILLTSIITFSQEKLSGEYCSIAIGESDVACIDFKKNNRFEYSVSGCLGTSQIGTGIFELNNQTLKLTFDKKEQPTRSIVNVKEVKSNFENIEFKFVIKDENGIPLYANVVEQPNVKAFEIYEEHNTFKAEKKKSKVKYQILSLGFEIVELELEHNSSKLIEITMIPAQAKVISEKVFEWNLTEINGGEFKTGPKIWNTYRKIKK</sequence>
<evidence type="ECO:0000313" key="1">
    <source>
        <dbReference type="EMBL" id="MBC5842432.1"/>
    </source>
</evidence>
<keyword evidence="2" id="KW-1185">Reference proteome</keyword>